<accession>A0ABM9B8V1</accession>
<dbReference type="Pfam" id="PF00528">
    <property type="entry name" value="BPD_transp_1"/>
    <property type="match status" value="1"/>
</dbReference>
<evidence type="ECO:0000259" key="8">
    <source>
        <dbReference type="PROSITE" id="PS50928"/>
    </source>
</evidence>
<proteinExistence type="inferred from homology"/>
<sequence>MHGDSRTSVKKALDWDDGEMGEQNMSVTNLSVSLSEVKKRGRGRVPNFLRVMKKYWVFYLMMLPAIIILIINNYIPMLGTVIAFKDINYQKGILGSDWVGFSNFKYLFSTETAWIITRNTLLYNTAFIVLTLFFSLAFAIMFNEMRSRWLSKFHQSAMFLPYFLSWVVVSYLVYGFLSAEHGFMNKTLLPFFGVDPIEWYSQSQYWPGILVIVKLWKEIGYTTVIYMAAIIGIDHEYYEAALIDGASKWKQIRKITLPLISPVIIVMTLLQIGRIFNADFGLFFQVTRNAGALYSTTQVIDTYVYQTFLAIGDIGMSSAAGLVQSVVGFLLIFLANLAVRRISKDDALF</sequence>
<dbReference type="PANTHER" id="PTHR30193:SF44">
    <property type="entry name" value="LACTOSE TRANSPORT SYSTEM PERMEASE PROTEIN LACF"/>
    <property type="match status" value="1"/>
</dbReference>
<evidence type="ECO:0000256" key="1">
    <source>
        <dbReference type="ARBA" id="ARBA00004651"/>
    </source>
</evidence>
<dbReference type="EMBL" id="CAKMAB010000005">
    <property type="protein sequence ID" value="CAH1055148.1"/>
    <property type="molecule type" value="Genomic_DNA"/>
</dbReference>
<feature type="transmembrane region" description="Helical" evidence="7">
    <location>
        <begin position="255"/>
        <end position="276"/>
    </location>
</feature>
<protein>
    <submittedName>
        <fullName evidence="9">Multiple-sugar transport system permease YteP</fullName>
    </submittedName>
</protein>
<evidence type="ECO:0000256" key="7">
    <source>
        <dbReference type="RuleBase" id="RU363032"/>
    </source>
</evidence>
<evidence type="ECO:0000313" key="10">
    <source>
        <dbReference type="Proteomes" id="UP000838749"/>
    </source>
</evidence>
<evidence type="ECO:0000256" key="4">
    <source>
        <dbReference type="ARBA" id="ARBA00022692"/>
    </source>
</evidence>
<gene>
    <name evidence="9" type="primary">yteP_5</name>
    <name evidence="9" type="ORF">PAECIP111894_01298</name>
</gene>
<comment type="subcellular location">
    <subcellularLocation>
        <location evidence="1 7">Cell membrane</location>
        <topology evidence="1 7">Multi-pass membrane protein</topology>
    </subcellularLocation>
</comment>
<evidence type="ECO:0000313" key="9">
    <source>
        <dbReference type="EMBL" id="CAH1055148.1"/>
    </source>
</evidence>
<dbReference type="InterPro" id="IPR000515">
    <property type="entry name" value="MetI-like"/>
</dbReference>
<keyword evidence="2 7" id="KW-0813">Transport</keyword>
<feature type="domain" description="ABC transmembrane type-1" evidence="8">
    <location>
        <begin position="117"/>
        <end position="335"/>
    </location>
</feature>
<dbReference type="Gene3D" id="1.10.3720.10">
    <property type="entry name" value="MetI-like"/>
    <property type="match status" value="1"/>
</dbReference>
<feature type="transmembrane region" description="Helical" evidence="7">
    <location>
        <begin position="162"/>
        <end position="179"/>
    </location>
</feature>
<organism evidence="9 10">
    <name type="scientific">Paenibacillus pseudetheri</name>
    <dbReference type="NCBI Taxonomy" id="2897682"/>
    <lineage>
        <taxon>Bacteria</taxon>
        <taxon>Bacillati</taxon>
        <taxon>Bacillota</taxon>
        <taxon>Bacilli</taxon>
        <taxon>Bacillales</taxon>
        <taxon>Paenibacillaceae</taxon>
        <taxon>Paenibacillus</taxon>
    </lineage>
</organism>
<feature type="transmembrane region" description="Helical" evidence="7">
    <location>
        <begin position="319"/>
        <end position="339"/>
    </location>
</feature>
<feature type="transmembrane region" description="Helical" evidence="7">
    <location>
        <begin position="121"/>
        <end position="142"/>
    </location>
</feature>
<keyword evidence="10" id="KW-1185">Reference proteome</keyword>
<dbReference type="Proteomes" id="UP000838749">
    <property type="component" value="Unassembled WGS sequence"/>
</dbReference>
<keyword evidence="3" id="KW-1003">Cell membrane</keyword>
<dbReference type="InterPro" id="IPR051393">
    <property type="entry name" value="ABC_transporter_permease"/>
</dbReference>
<comment type="caution">
    <text evidence="9">The sequence shown here is derived from an EMBL/GenBank/DDBJ whole genome shotgun (WGS) entry which is preliminary data.</text>
</comment>
<keyword evidence="6 7" id="KW-0472">Membrane</keyword>
<keyword evidence="4 7" id="KW-0812">Transmembrane</keyword>
<reference evidence="9" key="1">
    <citation type="submission" date="2021-12" db="EMBL/GenBank/DDBJ databases">
        <authorList>
            <person name="Criscuolo A."/>
        </authorList>
    </citation>
    <scope>NUCLEOTIDE SEQUENCE</scope>
    <source>
        <strain evidence="9">CIP111894</strain>
    </source>
</reference>
<dbReference type="InterPro" id="IPR035906">
    <property type="entry name" value="MetI-like_sf"/>
</dbReference>
<keyword evidence="5 7" id="KW-1133">Transmembrane helix</keyword>
<evidence type="ECO:0000256" key="5">
    <source>
        <dbReference type="ARBA" id="ARBA00022989"/>
    </source>
</evidence>
<comment type="similarity">
    <text evidence="7">Belongs to the binding-protein-dependent transport system permease family.</text>
</comment>
<dbReference type="PANTHER" id="PTHR30193">
    <property type="entry name" value="ABC TRANSPORTER PERMEASE PROTEIN"/>
    <property type="match status" value="1"/>
</dbReference>
<feature type="transmembrane region" description="Helical" evidence="7">
    <location>
        <begin position="56"/>
        <end position="75"/>
    </location>
</feature>
<evidence type="ECO:0000256" key="6">
    <source>
        <dbReference type="ARBA" id="ARBA00023136"/>
    </source>
</evidence>
<dbReference type="CDD" id="cd06261">
    <property type="entry name" value="TM_PBP2"/>
    <property type="match status" value="1"/>
</dbReference>
<name>A0ABM9B8V1_9BACL</name>
<dbReference type="SUPFAM" id="SSF161098">
    <property type="entry name" value="MetI-like"/>
    <property type="match status" value="1"/>
</dbReference>
<dbReference type="PROSITE" id="PS50928">
    <property type="entry name" value="ABC_TM1"/>
    <property type="match status" value="1"/>
</dbReference>
<evidence type="ECO:0000256" key="3">
    <source>
        <dbReference type="ARBA" id="ARBA00022475"/>
    </source>
</evidence>
<evidence type="ECO:0000256" key="2">
    <source>
        <dbReference type="ARBA" id="ARBA00022448"/>
    </source>
</evidence>